<proteinExistence type="inferred from homology"/>
<name>A0A6J4MNH1_9ACTN</name>
<protein>
    <submittedName>
        <fullName evidence="4">Short-chain dehydrogenase/reductase SDR</fullName>
    </submittedName>
</protein>
<feature type="domain" description="Ketoreductase" evidence="3">
    <location>
        <begin position="7"/>
        <end position="197"/>
    </location>
</feature>
<dbReference type="PANTHER" id="PTHR43639:SF1">
    <property type="entry name" value="SHORT-CHAIN DEHYDROGENASE_REDUCTASE FAMILY PROTEIN"/>
    <property type="match status" value="1"/>
</dbReference>
<dbReference type="SUPFAM" id="SSF51735">
    <property type="entry name" value="NAD(P)-binding Rossmann-fold domains"/>
    <property type="match status" value="1"/>
</dbReference>
<dbReference type="Gene3D" id="3.40.50.720">
    <property type="entry name" value="NAD(P)-binding Rossmann-like Domain"/>
    <property type="match status" value="1"/>
</dbReference>
<gene>
    <name evidence="4" type="ORF">AVDCRST_MAG34-2833</name>
</gene>
<dbReference type="InterPro" id="IPR002347">
    <property type="entry name" value="SDR_fam"/>
</dbReference>
<dbReference type="Pfam" id="PF13561">
    <property type="entry name" value="adh_short_C2"/>
    <property type="match status" value="1"/>
</dbReference>
<dbReference type="SMART" id="SM00822">
    <property type="entry name" value="PKS_KR"/>
    <property type="match status" value="1"/>
</dbReference>
<dbReference type="EMBL" id="CADCUI010000076">
    <property type="protein sequence ID" value="CAA9364581.1"/>
    <property type="molecule type" value="Genomic_DNA"/>
</dbReference>
<reference evidence="4" key="1">
    <citation type="submission" date="2020-02" db="EMBL/GenBank/DDBJ databases">
        <authorList>
            <person name="Meier V. D."/>
        </authorList>
    </citation>
    <scope>NUCLEOTIDE SEQUENCE</scope>
    <source>
        <strain evidence="4">AVDCRST_MAG34</strain>
    </source>
</reference>
<dbReference type="AlphaFoldDB" id="A0A6J4MNH1"/>
<dbReference type="InterPro" id="IPR036291">
    <property type="entry name" value="NAD(P)-bd_dom_sf"/>
</dbReference>
<dbReference type="PANTHER" id="PTHR43639">
    <property type="entry name" value="OXIDOREDUCTASE, SHORT-CHAIN DEHYDROGENASE/REDUCTASE FAMILY (AFU_ORTHOLOGUE AFUA_5G02870)"/>
    <property type="match status" value="1"/>
</dbReference>
<accession>A0A6J4MNH1</accession>
<organism evidence="4">
    <name type="scientific">uncultured Nocardioidaceae bacterium</name>
    <dbReference type="NCBI Taxonomy" id="253824"/>
    <lineage>
        <taxon>Bacteria</taxon>
        <taxon>Bacillati</taxon>
        <taxon>Actinomycetota</taxon>
        <taxon>Actinomycetes</taxon>
        <taxon>Propionibacteriales</taxon>
        <taxon>Nocardioidaceae</taxon>
        <taxon>environmental samples</taxon>
    </lineage>
</organism>
<dbReference type="PRINTS" id="PR00081">
    <property type="entry name" value="GDHRDH"/>
</dbReference>
<evidence type="ECO:0000256" key="1">
    <source>
        <dbReference type="ARBA" id="ARBA00006484"/>
    </source>
</evidence>
<evidence type="ECO:0000259" key="3">
    <source>
        <dbReference type="SMART" id="SM00822"/>
    </source>
</evidence>
<dbReference type="PRINTS" id="PR00080">
    <property type="entry name" value="SDRFAMILY"/>
</dbReference>
<dbReference type="InterPro" id="IPR057326">
    <property type="entry name" value="KR_dom"/>
</dbReference>
<sequence>MTETTTTIALITGGNRGLGRAAALHLAAAGADVVLTYRSNTEEAAKVVTDVQDAGRRAVALALDTTQPADFPFFAEEVARVLRECWGRDSFDVLVNNAGAVTATPVGTTDRSAIDEMVGVHFTGVVLLTQELLPLLADGGRVVNTSTGLARFTGDPSYSVYAAVKGAVEVWTRYLAKAVGGRGITANVIAPGPVATDFGGGYLRDDEELRRALGGNAALGRVGEPDDIGAAVAALAVGGLGWVTGQRIEASGGTFL</sequence>
<evidence type="ECO:0000256" key="2">
    <source>
        <dbReference type="ARBA" id="ARBA00023002"/>
    </source>
</evidence>
<evidence type="ECO:0000313" key="4">
    <source>
        <dbReference type="EMBL" id="CAA9364581.1"/>
    </source>
</evidence>
<keyword evidence="2" id="KW-0560">Oxidoreductase</keyword>
<comment type="similarity">
    <text evidence="1">Belongs to the short-chain dehydrogenases/reductases (SDR) family.</text>
</comment>
<dbReference type="GO" id="GO:0016491">
    <property type="term" value="F:oxidoreductase activity"/>
    <property type="evidence" value="ECO:0007669"/>
    <property type="project" value="UniProtKB-KW"/>
</dbReference>